<sequence length="124" mass="13812">MVLSDDALTLLRSSIRSVWALELLLLLRRHPDRDWSNGDLVMELRGSDVVVQEALGGFLGAGLLVALADGRHRYQPAAPILDKWVEEIAQAYATRPSAIIREIFAAPGNKVQIFADSFRFRPND</sequence>
<dbReference type="STRING" id="286727.SAMN02982917_2777"/>
<proteinExistence type="predicted"/>
<accession>A0A1X7FFQ4</accession>
<dbReference type="RefSeq" id="WP_085086224.1">
    <property type="nucleotide sequence ID" value="NZ_FXAK01000005.1"/>
</dbReference>
<organism evidence="1 2">
    <name type="scientific">Azospirillum oryzae</name>
    <dbReference type="NCBI Taxonomy" id="286727"/>
    <lineage>
        <taxon>Bacteria</taxon>
        <taxon>Pseudomonadati</taxon>
        <taxon>Pseudomonadota</taxon>
        <taxon>Alphaproteobacteria</taxon>
        <taxon>Rhodospirillales</taxon>
        <taxon>Azospirillaceae</taxon>
        <taxon>Azospirillum</taxon>
    </lineage>
</organism>
<gene>
    <name evidence="1" type="ORF">SAMN02982917_2777</name>
</gene>
<dbReference type="Proteomes" id="UP000192936">
    <property type="component" value="Unassembled WGS sequence"/>
</dbReference>
<evidence type="ECO:0000313" key="1">
    <source>
        <dbReference type="EMBL" id="SMF51237.1"/>
    </source>
</evidence>
<dbReference type="OrthoDB" id="8453752at2"/>
<reference evidence="1 2" key="1">
    <citation type="submission" date="2017-04" db="EMBL/GenBank/DDBJ databases">
        <authorList>
            <person name="Afonso C.L."/>
            <person name="Miller P.J."/>
            <person name="Scott M.A."/>
            <person name="Spackman E."/>
            <person name="Goraichik I."/>
            <person name="Dimitrov K.M."/>
            <person name="Suarez D.L."/>
            <person name="Swayne D.E."/>
        </authorList>
    </citation>
    <scope>NUCLEOTIDE SEQUENCE [LARGE SCALE GENOMIC DNA]</scope>
    <source>
        <strain evidence="1 2">A2P</strain>
    </source>
</reference>
<dbReference type="AlphaFoldDB" id="A0A1X7FFQ4"/>
<protein>
    <submittedName>
        <fullName evidence="1">Uncharacterized protein</fullName>
    </submittedName>
</protein>
<name>A0A1X7FFQ4_9PROT</name>
<dbReference type="EMBL" id="FXAK01000005">
    <property type="protein sequence ID" value="SMF51237.1"/>
    <property type="molecule type" value="Genomic_DNA"/>
</dbReference>
<evidence type="ECO:0000313" key="2">
    <source>
        <dbReference type="Proteomes" id="UP000192936"/>
    </source>
</evidence>